<feature type="compositionally biased region" description="Basic and acidic residues" evidence="1">
    <location>
        <begin position="523"/>
        <end position="532"/>
    </location>
</feature>
<feature type="transmembrane region" description="Helical" evidence="2">
    <location>
        <begin position="397"/>
        <end position="418"/>
    </location>
</feature>
<name>A0AAD4DKJ4_9FUNG</name>
<feature type="region of interest" description="Disordered" evidence="1">
    <location>
        <begin position="214"/>
        <end position="243"/>
    </location>
</feature>
<dbReference type="AlphaFoldDB" id="A0AAD4DKJ4"/>
<organism evidence="3 4">
    <name type="scientific">Linnemannia exigua</name>
    <dbReference type="NCBI Taxonomy" id="604196"/>
    <lineage>
        <taxon>Eukaryota</taxon>
        <taxon>Fungi</taxon>
        <taxon>Fungi incertae sedis</taxon>
        <taxon>Mucoromycota</taxon>
        <taxon>Mortierellomycotina</taxon>
        <taxon>Mortierellomycetes</taxon>
        <taxon>Mortierellales</taxon>
        <taxon>Mortierellaceae</taxon>
        <taxon>Linnemannia</taxon>
    </lineage>
</organism>
<accession>A0AAD4DKJ4</accession>
<sequence length="587" mass="64296">MSGTRTLYYSTARITRRHIQNIWLLTGHDPHPHTPCQQHRQLSFLIGNNPSSQPRERILSRTKQSSSERSLSSSSSCQPAAYRSTTINASRQPRLRSRDQHPSLQGQEKSAFATVGNLTPLHRHRCARYSTTSGRDSNTHVGNGHDTGSRDSNVTGDSYPYPYSDPDFLDFEQCKNPVQLEKSVASYLKSHPEPTDQALVAMLTACANLCRASMSPSHSRKHLQPTRQSKDNRKLDSSKLTTTATPSMASNLLETILQSSVFSSEQVFKIARSIHHDLSTRPHPVSGIIQELPSRQRTSSLQVTNAYLDVCAITGHFDDARAVLQEMLDSPQGDVKPDLTTYRHVLRAATAAKRSHGNDQGQDLTRKASIDTSAQEIIEQAVEALSRKARMAFCIKLGLGGLTGATVGKFTMMAIMALPTTRPLNSGDSGGGVQGNSSGESVSTTHMIDALQPTEGIMEFLATQEVATGIGLTVGMLTAGYFILGSTRRPLTAVAAVNRQTLATGKTTTTAQAQELAVDAAVREGGKEEVGSKTRHAQQQQHPHHRHHQHYLSDSLPRAKLFGLYFPDLATTSKDEIRDYLRKSEQS</sequence>
<dbReference type="InterPro" id="IPR011990">
    <property type="entry name" value="TPR-like_helical_dom_sf"/>
</dbReference>
<evidence type="ECO:0000313" key="4">
    <source>
        <dbReference type="Proteomes" id="UP001194580"/>
    </source>
</evidence>
<protein>
    <submittedName>
        <fullName evidence="3">Uncharacterized protein</fullName>
    </submittedName>
</protein>
<feature type="region of interest" description="Disordered" evidence="1">
    <location>
        <begin position="425"/>
        <end position="444"/>
    </location>
</feature>
<evidence type="ECO:0000256" key="2">
    <source>
        <dbReference type="SAM" id="Phobius"/>
    </source>
</evidence>
<feature type="compositionally biased region" description="Polar residues" evidence="1">
    <location>
        <begin position="129"/>
        <end position="141"/>
    </location>
</feature>
<evidence type="ECO:0000313" key="3">
    <source>
        <dbReference type="EMBL" id="KAG0279371.1"/>
    </source>
</evidence>
<gene>
    <name evidence="3" type="ORF">BGZ95_001406</name>
</gene>
<keyword evidence="2" id="KW-0472">Membrane</keyword>
<keyword evidence="2" id="KW-1133">Transmembrane helix</keyword>
<comment type="caution">
    <text evidence="3">The sequence shown here is derived from an EMBL/GenBank/DDBJ whole genome shotgun (WGS) entry which is preliminary data.</text>
</comment>
<proteinExistence type="predicted"/>
<evidence type="ECO:0000256" key="1">
    <source>
        <dbReference type="SAM" id="MobiDB-lite"/>
    </source>
</evidence>
<feature type="region of interest" description="Disordered" evidence="1">
    <location>
        <begin position="129"/>
        <end position="158"/>
    </location>
</feature>
<feature type="region of interest" description="Disordered" evidence="1">
    <location>
        <begin position="523"/>
        <end position="552"/>
    </location>
</feature>
<feature type="compositionally biased region" description="Low complexity" evidence="1">
    <location>
        <begin position="65"/>
        <end position="76"/>
    </location>
</feature>
<feature type="compositionally biased region" description="Basic and acidic residues" evidence="1">
    <location>
        <begin position="228"/>
        <end position="237"/>
    </location>
</feature>
<keyword evidence="2" id="KW-0812">Transmembrane</keyword>
<dbReference type="Gene3D" id="1.25.40.10">
    <property type="entry name" value="Tetratricopeptide repeat domain"/>
    <property type="match status" value="1"/>
</dbReference>
<feature type="region of interest" description="Disordered" evidence="1">
    <location>
        <begin position="47"/>
        <end position="117"/>
    </location>
</feature>
<reference evidence="3" key="1">
    <citation type="journal article" date="2020" name="Fungal Divers.">
        <title>Resolving the Mortierellaceae phylogeny through synthesis of multi-gene phylogenetics and phylogenomics.</title>
        <authorList>
            <person name="Vandepol N."/>
            <person name="Liber J."/>
            <person name="Desiro A."/>
            <person name="Na H."/>
            <person name="Kennedy M."/>
            <person name="Barry K."/>
            <person name="Grigoriev I.V."/>
            <person name="Miller A.N."/>
            <person name="O'Donnell K."/>
            <person name="Stajich J.E."/>
            <person name="Bonito G."/>
        </authorList>
    </citation>
    <scope>NUCLEOTIDE SEQUENCE</scope>
    <source>
        <strain evidence="3">NRRL 28262</strain>
    </source>
</reference>
<dbReference type="Proteomes" id="UP001194580">
    <property type="component" value="Unassembled WGS sequence"/>
</dbReference>
<feature type="transmembrane region" description="Helical" evidence="2">
    <location>
        <begin position="466"/>
        <end position="484"/>
    </location>
</feature>
<keyword evidence="4" id="KW-1185">Reference proteome</keyword>
<feature type="compositionally biased region" description="Polar residues" evidence="1">
    <location>
        <begin position="435"/>
        <end position="444"/>
    </location>
</feature>
<dbReference type="EMBL" id="JAAAIL010000129">
    <property type="protein sequence ID" value="KAG0279371.1"/>
    <property type="molecule type" value="Genomic_DNA"/>
</dbReference>